<dbReference type="CDD" id="cd05379">
    <property type="entry name" value="CAP_bacterial"/>
    <property type="match status" value="1"/>
</dbReference>
<feature type="chain" id="PRO_5012462729" evidence="1">
    <location>
        <begin position="20"/>
        <end position="148"/>
    </location>
</feature>
<feature type="signal peptide" evidence="1">
    <location>
        <begin position="1"/>
        <end position="19"/>
    </location>
</feature>
<protein>
    <submittedName>
        <fullName evidence="3">Cysteine-rich secretory protein family protein</fullName>
    </submittedName>
</protein>
<keyword evidence="4" id="KW-1185">Reference proteome</keyword>
<reference evidence="3 4" key="1">
    <citation type="submission" date="2017-03" db="EMBL/GenBank/DDBJ databases">
        <authorList>
            <person name="Afonso C.L."/>
            <person name="Miller P.J."/>
            <person name="Scott M.A."/>
            <person name="Spackman E."/>
            <person name="Goraichik I."/>
            <person name="Dimitrov K.M."/>
            <person name="Suarez D.L."/>
            <person name="Swayne D.E."/>
        </authorList>
    </citation>
    <scope>NUCLEOTIDE SEQUENCE [LARGE SCALE GENOMIC DNA]</scope>
    <source>
        <strain evidence="3 4">CECT 7745</strain>
    </source>
</reference>
<dbReference type="SUPFAM" id="SSF55797">
    <property type="entry name" value="PR-1-like"/>
    <property type="match status" value="1"/>
</dbReference>
<dbReference type="InterPro" id="IPR014044">
    <property type="entry name" value="CAP_dom"/>
</dbReference>
<dbReference type="RefSeq" id="WP_085798529.1">
    <property type="nucleotide sequence ID" value="NZ_FWXB01000001.1"/>
</dbReference>
<dbReference type="Pfam" id="PF00188">
    <property type="entry name" value="CAP"/>
    <property type="match status" value="1"/>
</dbReference>
<accession>A0A1X7BMS1</accession>
<evidence type="ECO:0000256" key="1">
    <source>
        <dbReference type="SAM" id="SignalP"/>
    </source>
</evidence>
<evidence type="ECO:0000259" key="2">
    <source>
        <dbReference type="Pfam" id="PF00188"/>
    </source>
</evidence>
<dbReference type="PANTHER" id="PTHR31157:SF1">
    <property type="entry name" value="SCP DOMAIN-CONTAINING PROTEIN"/>
    <property type="match status" value="1"/>
</dbReference>
<organism evidence="3 4">
    <name type="scientific">Roseovarius aestuarii</name>
    <dbReference type="NCBI Taxonomy" id="475083"/>
    <lineage>
        <taxon>Bacteria</taxon>
        <taxon>Pseudomonadati</taxon>
        <taxon>Pseudomonadota</taxon>
        <taxon>Alphaproteobacteria</taxon>
        <taxon>Rhodobacterales</taxon>
        <taxon>Roseobacteraceae</taxon>
        <taxon>Roseovarius</taxon>
    </lineage>
</organism>
<dbReference type="EMBL" id="FWXB01000001">
    <property type="protein sequence ID" value="SMC10579.1"/>
    <property type="molecule type" value="Genomic_DNA"/>
</dbReference>
<dbReference type="InterPro" id="IPR035940">
    <property type="entry name" value="CAP_sf"/>
</dbReference>
<dbReference type="PANTHER" id="PTHR31157">
    <property type="entry name" value="SCP DOMAIN-CONTAINING PROTEIN"/>
    <property type="match status" value="1"/>
</dbReference>
<evidence type="ECO:0000313" key="3">
    <source>
        <dbReference type="EMBL" id="SMC10579.1"/>
    </source>
</evidence>
<feature type="domain" description="SCP" evidence="2">
    <location>
        <begin position="33"/>
        <end position="129"/>
    </location>
</feature>
<name>A0A1X7BMS1_9RHOB</name>
<dbReference type="Gene3D" id="3.40.33.10">
    <property type="entry name" value="CAP"/>
    <property type="match status" value="1"/>
</dbReference>
<dbReference type="Proteomes" id="UP000193224">
    <property type="component" value="Unassembled WGS sequence"/>
</dbReference>
<sequence length="148" mass="15972">MRSVLIFCLALFFAPAAQAVSKVENVSDPASAAVNAIRARHGLPALRSEARLSNAAAAHAADMIRKRFFSHTGSDGSSIGERARGQDYRFCMISENIAKGHPRLEQVLAAWMRSPGHRRNILHADARDFALVRGSGNVWVMMLGGAGC</sequence>
<keyword evidence="1" id="KW-0732">Signal</keyword>
<dbReference type="AlphaFoldDB" id="A0A1X7BMS1"/>
<dbReference type="OrthoDB" id="9811255at2"/>
<gene>
    <name evidence="3" type="ORF">ROA7745_00386</name>
</gene>
<proteinExistence type="predicted"/>
<evidence type="ECO:0000313" key="4">
    <source>
        <dbReference type="Proteomes" id="UP000193224"/>
    </source>
</evidence>